<evidence type="ECO:0000313" key="8">
    <source>
        <dbReference type="Proteomes" id="UP000029622"/>
    </source>
</evidence>
<dbReference type="GO" id="GO:0005840">
    <property type="term" value="C:ribosome"/>
    <property type="evidence" value="ECO:0007669"/>
    <property type="project" value="UniProtKB-KW"/>
</dbReference>
<dbReference type="HAMAP" id="MF_00391">
    <property type="entry name" value="Ribosomal_bL34"/>
    <property type="match status" value="1"/>
</dbReference>
<gene>
    <name evidence="5" type="primary">rpmH</name>
    <name evidence="7" type="ORF">Y919_08295</name>
</gene>
<dbReference type="RefSeq" id="WP_035163916.1">
    <property type="nucleotide sequence ID" value="NZ_AZTB01000041.1"/>
</dbReference>
<evidence type="ECO:0000256" key="6">
    <source>
        <dbReference type="SAM" id="MobiDB-lite"/>
    </source>
</evidence>
<keyword evidence="3 5" id="KW-0687">Ribonucleoprotein</keyword>
<dbReference type="GO" id="GO:0006412">
    <property type="term" value="P:translation"/>
    <property type="evidence" value="ECO:0007669"/>
    <property type="project" value="UniProtKB-UniRule"/>
</dbReference>
<comment type="similarity">
    <text evidence="1 5">Belongs to the bacterial ribosomal protein bL34 family.</text>
</comment>
<accession>A0A096BFY6</accession>
<evidence type="ECO:0000256" key="5">
    <source>
        <dbReference type="HAMAP-Rule" id="MF_00391"/>
    </source>
</evidence>
<evidence type="ECO:0000256" key="4">
    <source>
        <dbReference type="ARBA" id="ARBA00035177"/>
    </source>
</evidence>
<dbReference type="NCBIfam" id="TIGR01030">
    <property type="entry name" value="rpmH_bact"/>
    <property type="match status" value="1"/>
</dbReference>
<keyword evidence="2 5" id="KW-0689">Ribosomal protein</keyword>
<dbReference type="GO" id="GO:1990904">
    <property type="term" value="C:ribonucleoprotein complex"/>
    <property type="evidence" value="ECO:0007669"/>
    <property type="project" value="UniProtKB-KW"/>
</dbReference>
<comment type="caution">
    <text evidence="7">The sequence shown here is derived from an EMBL/GenBank/DDBJ whole genome shotgun (WGS) entry which is preliminary data.</text>
</comment>
<feature type="compositionally biased region" description="Basic residues" evidence="6">
    <location>
        <begin position="30"/>
        <end position="44"/>
    </location>
</feature>
<dbReference type="EMBL" id="AZTB01000041">
    <property type="protein sequence ID" value="KGG80075.1"/>
    <property type="molecule type" value="Genomic_DNA"/>
</dbReference>
<protein>
    <recommendedName>
        <fullName evidence="4 5">Large ribosomal subunit protein bL34</fullName>
    </recommendedName>
</protein>
<sequence>MKRTYQPKKRQRKKEHGFRKRMSTKSGRNVLKRRRRKGRKRLTA</sequence>
<evidence type="ECO:0000256" key="3">
    <source>
        <dbReference type="ARBA" id="ARBA00023274"/>
    </source>
</evidence>
<dbReference type="PROSITE" id="PS00784">
    <property type="entry name" value="RIBOSOMAL_L34"/>
    <property type="match status" value="1"/>
</dbReference>
<organism evidence="7 8">
    <name type="scientific">Caloranaerobacter azorensis H53214</name>
    <dbReference type="NCBI Taxonomy" id="1156417"/>
    <lineage>
        <taxon>Bacteria</taxon>
        <taxon>Bacillati</taxon>
        <taxon>Bacillota</taxon>
        <taxon>Tissierellia</taxon>
        <taxon>Tissierellales</taxon>
        <taxon>Thermohalobacteraceae</taxon>
        <taxon>Caloranaerobacter</taxon>
    </lineage>
</organism>
<reference evidence="7 8" key="1">
    <citation type="submission" date="2013-12" db="EMBL/GenBank/DDBJ databases">
        <title>Draft genome sequence of Caloranaerobacter sp. H53214.</title>
        <authorList>
            <person name="Jiang L.J."/>
            <person name="Shao Z.Z."/>
            <person name="Long M.N."/>
        </authorList>
    </citation>
    <scope>NUCLEOTIDE SEQUENCE [LARGE SCALE GENOMIC DNA]</scope>
    <source>
        <strain evidence="7 8">H53214</strain>
    </source>
</reference>
<dbReference type="PANTHER" id="PTHR14503:SF4">
    <property type="entry name" value="LARGE RIBOSOMAL SUBUNIT PROTEIN BL34M"/>
    <property type="match status" value="1"/>
</dbReference>
<dbReference type="PANTHER" id="PTHR14503">
    <property type="entry name" value="MITOCHONDRIAL RIBOSOMAL PROTEIN 34 FAMILY MEMBER"/>
    <property type="match status" value="1"/>
</dbReference>
<dbReference type="Proteomes" id="UP000029622">
    <property type="component" value="Unassembled WGS sequence"/>
</dbReference>
<evidence type="ECO:0000256" key="2">
    <source>
        <dbReference type="ARBA" id="ARBA00022980"/>
    </source>
</evidence>
<dbReference type="FunFam" id="1.10.287.3980:FF:000001">
    <property type="entry name" value="Mitochondrial ribosomal protein L34"/>
    <property type="match status" value="1"/>
</dbReference>
<dbReference type="InterPro" id="IPR000271">
    <property type="entry name" value="Ribosomal_bL34"/>
</dbReference>
<feature type="compositionally biased region" description="Basic residues" evidence="6">
    <location>
        <begin position="1"/>
        <end position="23"/>
    </location>
</feature>
<evidence type="ECO:0000256" key="1">
    <source>
        <dbReference type="ARBA" id="ARBA00010111"/>
    </source>
</evidence>
<evidence type="ECO:0000313" key="7">
    <source>
        <dbReference type="EMBL" id="KGG80075.1"/>
    </source>
</evidence>
<proteinExistence type="inferred from homology"/>
<name>A0A096BFY6_9FIRM</name>
<dbReference type="GO" id="GO:0003735">
    <property type="term" value="F:structural constituent of ribosome"/>
    <property type="evidence" value="ECO:0007669"/>
    <property type="project" value="InterPro"/>
</dbReference>
<dbReference type="AlphaFoldDB" id="A0A096BFY6"/>
<dbReference type="Pfam" id="PF00468">
    <property type="entry name" value="Ribosomal_L34"/>
    <property type="match status" value="1"/>
</dbReference>
<dbReference type="InterPro" id="IPR020939">
    <property type="entry name" value="Ribosomal_bL34_CS"/>
</dbReference>
<dbReference type="Gene3D" id="1.10.287.3980">
    <property type="match status" value="1"/>
</dbReference>
<dbReference type="STRING" id="1156417.Y919_08295"/>
<feature type="region of interest" description="Disordered" evidence="6">
    <location>
        <begin position="1"/>
        <end position="44"/>
    </location>
</feature>